<keyword evidence="2" id="KW-1185">Reference proteome</keyword>
<name>A0ACC1PY02_9APHY</name>
<proteinExistence type="predicted"/>
<organism evidence="1 2">
    <name type="scientific">Trametes sanguinea</name>
    <dbReference type="NCBI Taxonomy" id="158606"/>
    <lineage>
        <taxon>Eukaryota</taxon>
        <taxon>Fungi</taxon>
        <taxon>Dikarya</taxon>
        <taxon>Basidiomycota</taxon>
        <taxon>Agaricomycotina</taxon>
        <taxon>Agaricomycetes</taxon>
        <taxon>Polyporales</taxon>
        <taxon>Polyporaceae</taxon>
        <taxon>Trametes</taxon>
    </lineage>
</organism>
<accession>A0ACC1PY02</accession>
<dbReference type="Proteomes" id="UP001144978">
    <property type="component" value="Unassembled WGS sequence"/>
</dbReference>
<evidence type="ECO:0000313" key="1">
    <source>
        <dbReference type="EMBL" id="KAJ3004857.1"/>
    </source>
</evidence>
<dbReference type="EMBL" id="JANSHE010001067">
    <property type="protein sequence ID" value="KAJ3004857.1"/>
    <property type="molecule type" value="Genomic_DNA"/>
</dbReference>
<reference evidence="1" key="1">
    <citation type="submission" date="2022-08" db="EMBL/GenBank/DDBJ databases">
        <title>Genome Sequence of Pycnoporus sanguineus.</title>
        <authorList>
            <person name="Buettner E."/>
        </authorList>
    </citation>
    <scope>NUCLEOTIDE SEQUENCE</scope>
    <source>
        <strain evidence="1">CG-C14</strain>
    </source>
</reference>
<comment type="caution">
    <text evidence="1">The sequence shown here is derived from an EMBL/GenBank/DDBJ whole genome shotgun (WGS) entry which is preliminary data.</text>
</comment>
<sequence>MLDLHGLRRRYLAAYLSRTENEAATFHRSAAMAEGGHVLPLRTHGPGPCRMDTSHRIQDTHRYQCGIGRCFHDDRQAVSSSRIQDHMKRGSQDHALPRDVLSMQAGEASYDIVEVEAREDAPYTT</sequence>
<gene>
    <name evidence="1" type="ORF">NUW54_g4613</name>
</gene>
<evidence type="ECO:0000313" key="2">
    <source>
        <dbReference type="Proteomes" id="UP001144978"/>
    </source>
</evidence>
<protein>
    <submittedName>
        <fullName evidence="1">Uncharacterized protein</fullName>
    </submittedName>
</protein>